<keyword evidence="1" id="KW-1133">Transmembrane helix</keyword>
<name>A0A5C6A6M2_9BACT</name>
<accession>A0A5C6A6M2</accession>
<keyword evidence="3" id="KW-1185">Reference proteome</keyword>
<dbReference type="Proteomes" id="UP000316213">
    <property type="component" value="Unassembled WGS sequence"/>
</dbReference>
<evidence type="ECO:0000313" key="3">
    <source>
        <dbReference type="Proteomes" id="UP000316213"/>
    </source>
</evidence>
<evidence type="ECO:0000256" key="1">
    <source>
        <dbReference type="SAM" id="Phobius"/>
    </source>
</evidence>
<gene>
    <name evidence="2" type="ORF">Pla100_36770</name>
</gene>
<proteinExistence type="predicted"/>
<dbReference type="EMBL" id="SJPM01000007">
    <property type="protein sequence ID" value="TWT95096.1"/>
    <property type="molecule type" value="Genomic_DNA"/>
</dbReference>
<keyword evidence="1" id="KW-0472">Membrane</keyword>
<evidence type="ECO:0000313" key="2">
    <source>
        <dbReference type="EMBL" id="TWT95096.1"/>
    </source>
</evidence>
<dbReference type="RefSeq" id="WP_146579029.1">
    <property type="nucleotide sequence ID" value="NZ_SJPM01000007.1"/>
</dbReference>
<comment type="caution">
    <text evidence="2">The sequence shown here is derived from an EMBL/GenBank/DDBJ whole genome shotgun (WGS) entry which is preliminary data.</text>
</comment>
<dbReference type="OrthoDB" id="271545at2"/>
<dbReference type="AlphaFoldDB" id="A0A5C6A6M2"/>
<keyword evidence="1" id="KW-0812">Transmembrane</keyword>
<feature type="transmembrane region" description="Helical" evidence="1">
    <location>
        <begin position="6"/>
        <end position="29"/>
    </location>
</feature>
<reference evidence="2 3" key="1">
    <citation type="submission" date="2019-02" db="EMBL/GenBank/DDBJ databases">
        <title>Deep-cultivation of Planctomycetes and their phenomic and genomic characterization uncovers novel biology.</title>
        <authorList>
            <person name="Wiegand S."/>
            <person name="Jogler M."/>
            <person name="Boedeker C."/>
            <person name="Pinto D."/>
            <person name="Vollmers J."/>
            <person name="Rivas-Marin E."/>
            <person name="Kohn T."/>
            <person name="Peeters S.H."/>
            <person name="Heuer A."/>
            <person name="Rast P."/>
            <person name="Oberbeckmann S."/>
            <person name="Bunk B."/>
            <person name="Jeske O."/>
            <person name="Meyerdierks A."/>
            <person name="Storesund J.E."/>
            <person name="Kallscheuer N."/>
            <person name="Luecker S."/>
            <person name="Lage O.M."/>
            <person name="Pohl T."/>
            <person name="Merkel B.J."/>
            <person name="Hornburger P."/>
            <person name="Mueller R.-W."/>
            <person name="Bruemmer F."/>
            <person name="Labrenz M."/>
            <person name="Spormann A.M."/>
            <person name="Op Den Camp H."/>
            <person name="Overmann J."/>
            <person name="Amann R."/>
            <person name="Jetten M.S.M."/>
            <person name="Mascher T."/>
            <person name="Medema M.H."/>
            <person name="Devos D.P."/>
            <person name="Kaster A.-K."/>
            <person name="Ovreas L."/>
            <person name="Rohde M."/>
            <person name="Galperin M.Y."/>
            <person name="Jogler C."/>
        </authorList>
    </citation>
    <scope>NUCLEOTIDE SEQUENCE [LARGE SCALE GENOMIC DNA]</scope>
    <source>
        <strain evidence="2 3">Pla100</strain>
    </source>
</reference>
<sequence>MLNTIWKWFFRFVIGAGLLYVAFILLLTINMTRPSVDESDGFVDTTAQAIGYTISHTLPDSATRIRFLRASVGMGGRLRMYRFEAPVVDLHAHAISEFDARWDRPGYKATANVRSPFDEHDVKRNSEFYNGNADWMLPPPNAVGTLYEPADGNWSHRPMIFVDETNAVLYFQMTD</sequence>
<organism evidence="2 3">
    <name type="scientific">Neorhodopirellula pilleata</name>
    <dbReference type="NCBI Taxonomy" id="2714738"/>
    <lineage>
        <taxon>Bacteria</taxon>
        <taxon>Pseudomonadati</taxon>
        <taxon>Planctomycetota</taxon>
        <taxon>Planctomycetia</taxon>
        <taxon>Pirellulales</taxon>
        <taxon>Pirellulaceae</taxon>
        <taxon>Neorhodopirellula</taxon>
    </lineage>
</organism>
<protein>
    <submittedName>
        <fullName evidence="2">Uncharacterized protein</fullName>
    </submittedName>
</protein>